<reference evidence="1 2" key="1">
    <citation type="submission" date="2018-03" db="EMBL/GenBank/DDBJ databases">
        <title>Brevisbacillus phylogenomics.</title>
        <authorList>
            <person name="Dunlap C."/>
        </authorList>
    </citation>
    <scope>NUCLEOTIDE SEQUENCE [LARGE SCALE GENOMIC DNA]</scope>
    <source>
        <strain evidence="1 2">NRRL NRS-1210</strain>
    </source>
</reference>
<keyword evidence="2" id="KW-1185">Reference proteome</keyword>
<dbReference type="Proteomes" id="UP000240419">
    <property type="component" value="Unassembled WGS sequence"/>
</dbReference>
<protein>
    <recommendedName>
        <fullName evidence="3">MafI family immunity protein</fullName>
    </recommendedName>
</protein>
<evidence type="ECO:0000313" key="2">
    <source>
        <dbReference type="Proteomes" id="UP000240419"/>
    </source>
</evidence>
<name>A0A2P7V2S3_9BACL</name>
<organism evidence="1 2">
    <name type="scientific">Brevibacillus fortis</name>
    <dbReference type="NCBI Taxonomy" id="2126352"/>
    <lineage>
        <taxon>Bacteria</taxon>
        <taxon>Bacillati</taxon>
        <taxon>Bacillota</taxon>
        <taxon>Bacilli</taxon>
        <taxon>Bacillales</taxon>
        <taxon>Paenibacillaceae</taxon>
        <taxon>Brevibacillus</taxon>
    </lineage>
</organism>
<proteinExistence type="predicted"/>
<dbReference type="RefSeq" id="WP_106840187.1">
    <property type="nucleotide sequence ID" value="NZ_JARMEZ010000013.1"/>
</dbReference>
<comment type="caution">
    <text evidence="1">The sequence shown here is derived from an EMBL/GenBank/DDBJ whole genome shotgun (WGS) entry which is preliminary data.</text>
</comment>
<dbReference type="NCBIfam" id="NF033691">
    <property type="entry name" value="immunity_MafI"/>
    <property type="match status" value="1"/>
</dbReference>
<gene>
    <name evidence="1" type="ORF">C7R93_18435</name>
</gene>
<dbReference type="EMBL" id="PXZM01000029">
    <property type="protein sequence ID" value="PSJ93497.1"/>
    <property type="molecule type" value="Genomic_DNA"/>
</dbReference>
<sequence length="84" mass="9905">MYPNQSQNIIRIVKETSGMPKKDMDIIFELLDHNEWGVALEHLCSTIIEERIIIQRDVFEAIKKIGELMEMDPNIWSQLIHLIQ</sequence>
<evidence type="ECO:0000313" key="1">
    <source>
        <dbReference type="EMBL" id="PSJ93497.1"/>
    </source>
</evidence>
<dbReference type="InterPro" id="IPR047880">
    <property type="entry name" value="MafI-like"/>
</dbReference>
<accession>A0A2P7V2S3</accession>
<dbReference type="AlphaFoldDB" id="A0A2P7V2S3"/>
<evidence type="ECO:0008006" key="3">
    <source>
        <dbReference type="Google" id="ProtNLM"/>
    </source>
</evidence>